<reference evidence="3 4" key="1">
    <citation type="submission" date="2021-01" db="EMBL/GenBank/DDBJ databases">
        <title>Actinoplanes sp. nov. LDG1-06 isolated from lichen.</title>
        <authorList>
            <person name="Saeng-In P."/>
            <person name="Phongsopitanun W."/>
            <person name="Kanchanasin P."/>
            <person name="Yuki M."/>
            <person name="Kudo T."/>
            <person name="Ohkuma M."/>
            <person name="Tanasupawat S."/>
        </authorList>
    </citation>
    <scope>NUCLEOTIDE SEQUENCE [LARGE SCALE GENOMIC DNA]</scope>
    <source>
        <strain evidence="3 4">LDG1-06</strain>
    </source>
</reference>
<protein>
    <submittedName>
        <fullName evidence="3">Uncharacterized protein</fullName>
    </submittedName>
</protein>
<dbReference type="RefSeq" id="WP_203380663.1">
    <property type="nucleotide sequence ID" value="NZ_JAENHP010000015.1"/>
</dbReference>
<accession>A0ABS2ALE4</accession>
<name>A0ABS2ALE4_9ACTN</name>
<organism evidence="3 4">
    <name type="scientific">Paractinoplanes ovalisporus</name>
    <dbReference type="NCBI Taxonomy" id="2810368"/>
    <lineage>
        <taxon>Bacteria</taxon>
        <taxon>Bacillati</taxon>
        <taxon>Actinomycetota</taxon>
        <taxon>Actinomycetes</taxon>
        <taxon>Micromonosporales</taxon>
        <taxon>Micromonosporaceae</taxon>
        <taxon>Paractinoplanes</taxon>
    </lineage>
</organism>
<feature type="region of interest" description="Disordered" evidence="1">
    <location>
        <begin position="76"/>
        <end position="107"/>
    </location>
</feature>
<dbReference type="Proteomes" id="UP000632138">
    <property type="component" value="Unassembled WGS sequence"/>
</dbReference>
<keyword evidence="2" id="KW-0812">Transmembrane</keyword>
<keyword evidence="2" id="KW-0472">Membrane</keyword>
<dbReference type="EMBL" id="JAENHP010000015">
    <property type="protein sequence ID" value="MBM2620687.1"/>
    <property type="molecule type" value="Genomic_DNA"/>
</dbReference>
<sequence>MSQQEWISSSSGYGKPASGRNKLPYVLGTLGALVAFFVVGVMVVAAAAGVIGGGAPIEIVEARPAELVPTTKPPAATKVKAVPARTTKPTVTKTTTAKPKPTRTGPTYKELDARTWLTIVKDPDAHSGDRILIYGRIAQFDAATGADRFLALTGPTPYQDSSVVAAAFRGNPKLLKNFVKDDLFQANAVVLGTTAYRTLDGVTTKVPDLRIKSIKALS</sequence>
<keyword evidence="4" id="KW-1185">Reference proteome</keyword>
<gene>
    <name evidence="3" type="ORF">JIG36_34820</name>
</gene>
<evidence type="ECO:0000313" key="3">
    <source>
        <dbReference type="EMBL" id="MBM2620687.1"/>
    </source>
</evidence>
<comment type="caution">
    <text evidence="3">The sequence shown here is derived from an EMBL/GenBank/DDBJ whole genome shotgun (WGS) entry which is preliminary data.</text>
</comment>
<feature type="transmembrane region" description="Helical" evidence="2">
    <location>
        <begin position="25"/>
        <end position="51"/>
    </location>
</feature>
<evidence type="ECO:0000313" key="4">
    <source>
        <dbReference type="Proteomes" id="UP000632138"/>
    </source>
</evidence>
<evidence type="ECO:0000256" key="1">
    <source>
        <dbReference type="SAM" id="MobiDB-lite"/>
    </source>
</evidence>
<keyword evidence="2" id="KW-1133">Transmembrane helix</keyword>
<evidence type="ECO:0000256" key="2">
    <source>
        <dbReference type="SAM" id="Phobius"/>
    </source>
</evidence>
<proteinExistence type="predicted"/>
<feature type="compositionally biased region" description="Low complexity" evidence="1">
    <location>
        <begin position="76"/>
        <end position="104"/>
    </location>
</feature>